<feature type="domain" description="PARP alpha-helical" evidence="11">
    <location>
        <begin position="241"/>
        <end position="358"/>
    </location>
</feature>
<evidence type="ECO:0000256" key="5">
    <source>
        <dbReference type="ARBA" id="ARBA00023027"/>
    </source>
</evidence>
<evidence type="ECO:0000256" key="7">
    <source>
        <dbReference type="ARBA" id="ARBA00024347"/>
    </source>
</evidence>
<organism evidence="13 14">
    <name type="scientific">Scylla paramamosain</name>
    <name type="common">Mud crab</name>
    <dbReference type="NCBI Taxonomy" id="85552"/>
    <lineage>
        <taxon>Eukaryota</taxon>
        <taxon>Metazoa</taxon>
        <taxon>Ecdysozoa</taxon>
        <taxon>Arthropoda</taxon>
        <taxon>Crustacea</taxon>
        <taxon>Multicrustacea</taxon>
        <taxon>Malacostraca</taxon>
        <taxon>Eumalacostraca</taxon>
        <taxon>Eucarida</taxon>
        <taxon>Decapoda</taxon>
        <taxon>Pleocyemata</taxon>
        <taxon>Brachyura</taxon>
        <taxon>Eubrachyura</taxon>
        <taxon>Portunoidea</taxon>
        <taxon>Portunidae</taxon>
        <taxon>Portuninae</taxon>
        <taxon>Scylla</taxon>
    </lineage>
</organism>
<dbReference type="SUPFAM" id="SSF47587">
    <property type="entry name" value="Domain of poly(ADP-ribose) polymerase"/>
    <property type="match status" value="1"/>
</dbReference>
<dbReference type="CDD" id="cd01437">
    <property type="entry name" value="parp_like"/>
    <property type="match status" value="1"/>
</dbReference>
<evidence type="ECO:0000256" key="2">
    <source>
        <dbReference type="ARBA" id="ARBA00022676"/>
    </source>
</evidence>
<evidence type="ECO:0000259" key="10">
    <source>
        <dbReference type="PROSITE" id="PS51059"/>
    </source>
</evidence>
<dbReference type="Pfam" id="PF05406">
    <property type="entry name" value="WGR"/>
    <property type="match status" value="1"/>
</dbReference>
<dbReference type="InterPro" id="IPR036930">
    <property type="entry name" value="WGR_dom_sf"/>
</dbReference>
<dbReference type="GO" id="GO:0003950">
    <property type="term" value="F:NAD+ poly-ADP-ribosyltransferase activity"/>
    <property type="evidence" value="ECO:0007669"/>
    <property type="project" value="UniProtKB-UniRule"/>
</dbReference>
<dbReference type="PANTHER" id="PTHR10459">
    <property type="entry name" value="DNA LIGASE"/>
    <property type="match status" value="1"/>
</dbReference>
<dbReference type="GO" id="GO:0070212">
    <property type="term" value="P:protein poly-ADP-ribosylation"/>
    <property type="evidence" value="ECO:0007669"/>
    <property type="project" value="TreeGrafter"/>
</dbReference>
<evidence type="ECO:0000259" key="12">
    <source>
        <dbReference type="PROSITE" id="PS51977"/>
    </source>
</evidence>
<sequence>MLRSPVWRGGCSCQQAHTGSDKQRRQQPGLRVRDVCESERGGERDETLTEMARGKKATRKRKLAKKEDEEEVPEKLQREDSATTKLRNAISEAKAAASKEKKKRNYKADAVVLAEFPKAAIYEDYTCMLNQTNIGHNNNKFYIIQVTENKKNSYTCFTRWGRVGEVGQHSLDSHKDVEQAIKAFKKKFKDKTKNDWDKRDDFNAHPGKYTMIDIEEDDEEEEADAVDGGQQLVKVTKSYGDCPLDYRTQLMIMIIFSDDMFTNQMSRMNLDIKKMPLGKLSKVQIAKGLEALLDIEAAIKKNEPRDVLMDLSSKFYTHCPHDFGRMVPPVLDTESIVQQKKEVMLTLSDIELTQSLQKDKGEKDIHPLLEKHQMLDCALELISKKSAEFKLLEQYSKACKDTRKGPLLDIWRIDRKGESVRFQKHDDIKHRKLLWHGTNVAVVAAILKAGLRIMPHSGGLVGRGIYFASEHAKSSWYVCPHFGEFEGENNVGFMFLVEVALGKEKSIQQCDGSITQAPPGFDSVVARGNSEPDPKKDKKTVLDGKEVIVPVGPPVPQKAWAKSSFCQSEYLVYKESQARLRYLLKFSFD</sequence>
<dbReference type="Pfam" id="PF02877">
    <property type="entry name" value="PARP_reg"/>
    <property type="match status" value="1"/>
</dbReference>
<proteinExistence type="inferred from homology"/>
<dbReference type="PROSITE" id="PS51059">
    <property type="entry name" value="PARP_CATALYTIC"/>
    <property type="match status" value="1"/>
</dbReference>
<evidence type="ECO:0000256" key="9">
    <source>
        <dbReference type="SAM" id="MobiDB-lite"/>
    </source>
</evidence>
<keyword evidence="2 8" id="KW-0328">Glycosyltransferase</keyword>
<feature type="domain" description="WGR" evidence="12">
    <location>
        <begin position="118"/>
        <end position="209"/>
    </location>
</feature>
<dbReference type="Gene3D" id="3.90.228.10">
    <property type="match status" value="1"/>
</dbReference>
<comment type="caution">
    <text evidence="13">The sequence shown here is derived from an EMBL/GenBank/DDBJ whole genome shotgun (WGS) entry which is preliminary data.</text>
</comment>
<evidence type="ECO:0000313" key="13">
    <source>
        <dbReference type="EMBL" id="KAK8390953.1"/>
    </source>
</evidence>
<dbReference type="GO" id="GO:0035861">
    <property type="term" value="C:site of double-strand break"/>
    <property type="evidence" value="ECO:0007669"/>
    <property type="project" value="TreeGrafter"/>
</dbReference>
<feature type="compositionally biased region" description="Basic residues" evidence="9">
    <location>
        <begin position="54"/>
        <end position="64"/>
    </location>
</feature>
<accession>A0AAW0TUZ6</accession>
<reference evidence="13 14" key="1">
    <citation type="submission" date="2023-03" db="EMBL/GenBank/DDBJ databases">
        <title>High-quality genome of Scylla paramamosain provides insights in environmental adaptation.</title>
        <authorList>
            <person name="Zhang L."/>
        </authorList>
    </citation>
    <scope>NUCLEOTIDE SEQUENCE [LARGE SCALE GENOMIC DNA]</scope>
    <source>
        <strain evidence="13">LZ_2023a</strain>
        <tissue evidence="13">Muscle</tissue>
    </source>
</reference>
<evidence type="ECO:0000256" key="8">
    <source>
        <dbReference type="RuleBase" id="RU362114"/>
    </source>
</evidence>
<dbReference type="SUPFAM" id="SSF142921">
    <property type="entry name" value="WGR domain-like"/>
    <property type="match status" value="1"/>
</dbReference>
<dbReference type="Pfam" id="PF00644">
    <property type="entry name" value="PARP"/>
    <property type="match status" value="1"/>
</dbReference>
<dbReference type="Proteomes" id="UP001487740">
    <property type="component" value="Unassembled WGS sequence"/>
</dbReference>
<dbReference type="EMBL" id="JARAKH010000024">
    <property type="protein sequence ID" value="KAK8390953.1"/>
    <property type="molecule type" value="Genomic_DNA"/>
</dbReference>
<keyword evidence="3 8" id="KW-0808">Transferase</keyword>
<evidence type="ECO:0000256" key="3">
    <source>
        <dbReference type="ARBA" id="ARBA00022679"/>
    </source>
</evidence>
<evidence type="ECO:0000259" key="11">
    <source>
        <dbReference type="PROSITE" id="PS51060"/>
    </source>
</evidence>
<dbReference type="InterPro" id="IPR004102">
    <property type="entry name" value="Poly(ADP-ribose)pol_reg_dom"/>
</dbReference>
<evidence type="ECO:0000256" key="6">
    <source>
        <dbReference type="ARBA" id="ARBA00023242"/>
    </source>
</evidence>
<dbReference type="GO" id="GO:0016779">
    <property type="term" value="F:nucleotidyltransferase activity"/>
    <property type="evidence" value="ECO:0007669"/>
    <property type="project" value="UniProtKB-KW"/>
</dbReference>
<dbReference type="InterPro" id="IPR008893">
    <property type="entry name" value="WGR_domain"/>
</dbReference>
<dbReference type="GO" id="GO:0005730">
    <property type="term" value="C:nucleolus"/>
    <property type="evidence" value="ECO:0007669"/>
    <property type="project" value="TreeGrafter"/>
</dbReference>
<keyword evidence="14" id="KW-1185">Reference proteome</keyword>
<name>A0AAW0TUZ6_SCYPA</name>
<dbReference type="EC" id="2.4.2.-" evidence="8"/>
<dbReference type="Gene3D" id="2.20.140.10">
    <property type="entry name" value="WGR domain"/>
    <property type="match status" value="1"/>
</dbReference>
<feature type="compositionally biased region" description="Basic and acidic residues" evidence="9">
    <location>
        <begin position="31"/>
        <end position="47"/>
    </location>
</feature>
<evidence type="ECO:0000256" key="1">
    <source>
        <dbReference type="ARBA" id="ARBA00004123"/>
    </source>
</evidence>
<evidence type="ECO:0000256" key="4">
    <source>
        <dbReference type="ARBA" id="ARBA00022695"/>
    </source>
</evidence>
<protein>
    <recommendedName>
        <fullName evidence="8">Poly [ADP-ribose] polymerase</fullName>
        <shortName evidence="8">PARP</shortName>
        <ecNumber evidence="8">2.4.2.-</ecNumber>
    </recommendedName>
</protein>
<dbReference type="InterPro" id="IPR012317">
    <property type="entry name" value="Poly(ADP-ribose)pol_cat_dom"/>
</dbReference>
<dbReference type="AlphaFoldDB" id="A0AAW0TUZ6"/>
<feature type="region of interest" description="Disordered" evidence="9">
    <location>
        <begin position="1"/>
        <end position="84"/>
    </location>
</feature>
<comment type="subcellular location">
    <subcellularLocation>
        <location evidence="1">Nucleus</location>
    </subcellularLocation>
</comment>
<dbReference type="SMART" id="SM00773">
    <property type="entry name" value="WGR"/>
    <property type="match status" value="1"/>
</dbReference>
<dbReference type="FunFam" id="2.20.140.10:FF:000001">
    <property type="entry name" value="Poly [ADP-ribose] polymerase"/>
    <property type="match status" value="1"/>
</dbReference>
<dbReference type="Gene3D" id="1.20.142.10">
    <property type="entry name" value="Poly(ADP-ribose) polymerase, regulatory domain"/>
    <property type="match status" value="1"/>
</dbReference>
<feature type="compositionally biased region" description="Basic and acidic residues" evidence="9">
    <location>
        <begin position="73"/>
        <end position="82"/>
    </location>
</feature>
<keyword evidence="6" id="KW-0539">Nucleus</keyword>
<comment type="similarity">
    <text evidence="7">Belongs to the ARTD/PARP family.</text>
</comment>
<dbReference type="InterPro" id="IPR036616">
    <property type="entry name" value="Poly(ADP-ribose)pol_reg_dom_sf"/>
</dbReference>
<dbReference type="PROSITE" id="PS51977">
    <property type="entry name" value="WGR"/>
    <property type="match status" value="1"/>
</dbReference>
<dbReference type="GO" id="GO:0006302">
    <property type="term" value="P:double-strand break repair"/>
    <property type="evidence" value="ECO:0007669"/>
    <property type="project" value="TreeGrafter"/>
</dbReference>
<evidence type="ECO:0000313" key="14">
    <source>
        <dbReference type="Proteomes" id="UP001487740"/>
    </source>
</evidence>
<keyword evidence="5 8" id="KW-0520">NAD</keyword>
<dbReference type="PROSITE" id="PS51060">
    <property type="entry name" value="PARP_ALPHA_HD"/>
    <property type="match status" value="1"/>
</dbReference>
<dbReference type="SUPFAM" id="SSF56399">
    <property type="entry name" value="ADP-ribosylation"/>
    <property type="match status" value="1"/>
</dbReference>
<gene>
    <name evidence="13" type="ORF">O3P69_016955</name>
</gene>
<dbReference type="GO" id="GO:1990404">
    <property type="term" value="F:NAD+-protein mono-ADP-ribosyltransferase activity"/>
    <property type="evidence" value="ECO:0007669"/>
    <property type="project" value="TreeGrafter"/>
</dbReference>
<feature type="domain" description="PARP catalytic" evidence="10">
    <location>
        <begin position="366"/>
        <end position="589"/>
    </location>
</feature>
<dbReference type="PANTHER" id="PTHR10459:SF66">
    <property type="entry name" value="PROTEIN MONO-ADP-RIBOSYLTRANSFERASE PARP3"/>
    <property type="match status" value="1"/>
</dbReference>
<keyword evidence="4" id="KW-0548">Nucleotidyltransferase</keyword>
<dbReference type="InterPro" id="IPR050800">
    <property type="entry name" value="ARTD/PARP"/>
</dbReference>